<proteinExistence type="predicted"/>
<dbReference type="GO" id="GO:0046872">
    <property type="term" value="F:metal ion binding"/>
    <property type="evidence" value="ECO:0007669"/>
    <property type="project" value="UniProtKB-KW"/>
</dbReference>
<evidence type="ECO:0000256" key="3">
    <source>
        <dbReference type="ARBA" id="ARBA00004322"/>
    </source>
</evidence>
<reference evidence="13" key="2">
    <citation type="submission" date="2020-11" db="EMBL/GenBank/DDBJ databases">
        <authorList>
            <person name="Cecchin M."/>
            <person name="Marcolungo L."/>
            <person name="Rossato M."/>
            <person name="Girolomoni L."/>
            <person name="Cosentino E."/>
            <person name="Cuine S."/>
            <person name="Li-Beisson Y."/>
            <person name="Delledonne M."/>
            <person name="Ballottari M."/>
        </authorList>
    </citation>
    <scope>NUCLEOTIDE SEQUENCE</scope>
    <source>
        <strain evidence="13">211/11P</strain>
        <tissue evidence="13">Whole cell</tissue>
    </source>
</reference>
<dbReference type="CDD" id="cd09080">
    <property type="entry name" value="TDP2"/>
    <property type="match status" value="1"/>
</dbReference>
<feature type="domain" description="Endonuclease/exonuclease/phosphatase" evidence="12">
    <location>
        <begin position="184"/>
        <end position="423"/>
    </location>
</feature>
<comment type="cofactor">
    <cofactor evidence="1">
        <name>Mn(2+)</name>
        <dbReference type="ChEBI" id="CHEBI:29035"/>
    </cofactor>
</comment>
<evidence type="ECO:0000256" key="6">
    <source>
        <dbReference type="ARBA" id="ARBA00022763"/>
    </source>
</evidence>
<feature type="region of interest" description="Disordered" evidence="11">
    <location>
        <begin position="123"/>
        <end position="164"/>
    </location>
</feature>
<keyword evidence="6" id="KW-0227">DNA damage</keyword>
<feature type="compositionally biased region" description="Polar residues" evidence="11">
    <location>
        <begin position="125"/>
        <end position="139"/>
    </location>
</feature>
<evidence type="ECO:0000313" key="14">
    <source>
        <dbReference type="Proteomes" id="UP001055712"/>
    </source>
</evidence>
<evidence type="ECO:0000256" key="7">
    <source>
        <dbReference type="ARBA" id="ARBA00022801"/>
    </source>
</evidence>
<dbReference type="PANTHER" id="PTHR15822:SF4">
    <property type="entry name" value="TYROSYL-DNA PHOSPHODIESTERASE 2"/>
    <property type="match status" value="1"/>
</dbReference>
<dbReference type="InterPro" id="IPR005135">
    <property type="entry name" value="Endo/exonuclease/phosphatase"/>
</dbReference>
<keyword evidence="7" id="KW-0378">Hydrolase</keyword>
<keyword evidence="14" id="KW-1185">Reference proteome</keyword>
<reference evidence="13" key="1">
    <citation type="journal article" date="2019" name="Plant J.">
        <title>Chlorella vulgaris genome assembly and annotation reveals the molecular basis for metabolic acclimation to high light conditions.</title>
        <authorList>
            <person name="Cecchin M."/>
            <person name="Marcolungo L."/>
            <person name="Rossato M."/>
            <person name="Girolomoni L."/>
            <person name="Cosentino E."/>
            <person name="Cuine S."/>
            <person name="Li-Beisson Y."/>
            <person name="Delledonne M."/>
            <person name="Ballottari M."/>
        </authorList>
    </citation>
    <scope>NUCLEOTIDE SEQUENCE</scope>
    <source>
        <strain evidence="13">211/11P</strain>
    </source>
</reference>
<organism evidence="13 14">
    <name type="scientific">Chlorella vulgaris</name>
    <name type="common">Green alga</name>
    <dbReference type="NCBI Taxonomy" id="3077"/>
    <lineage>
        <taxon>Eukaryota</taxon>
        <taxon>Viridiplantae</taxon>
        <taxon>Chlorophyta</taxon>
        <taxon>core chlorophytes</taxon>
        <taxon>Trebouxiophyceae</taxon>
        <taxon>Chlorellales</taxon>
        <taxon>Chlorellaceae</taxon>
        <taxon>Chlorella clade</taxon>
        <taxon>Chlorella</taxon>
    </lineage>
</organism>
<evidence type="ECO:0000256" key="10">
    <source>
        <dbReference type="ARBA" id="ARBA00023242"/>
    </source>
</evidence>
<feature type="region of interest" description="Disordered" evidence="11">
    <location>
        <begin position="75"/>
        <end position="104"/>
    </location>
</feature>
<dbReference type="GO" id="GO:0003697">
    <property type="term" value="F:single-stranded DNA binding"/>
    <property type="evidence" value="ECO:0007669"/>
    <property type="project" value="TreeGrafter"/>
</dbReference>
<dbReference type="Proteomes" id="UP001055712">
    <property type="component" value="Unassembled WGS sequence"/>
</dbReference>
<feature type="compositionally biased region" description="Polar residues" evidence="11">
    <location>
        <begin position="1"/>
        <end position="10"/>
    </location>
</feature>
<dbReference type="GO" id="GO:0005737">
    <property type="term" value="C:cytoplasm"/>
    <property type="evidence" value="ECO:0007669"/>
    <property type="project" value="TreeGrafter"/>
</dbReference>
<sequence>MDFVDLTTSPEDPPAPQRRTKRQRSLETNSGDLTSDRHEEQQARQRIMQHAAHVNRERGVTAYPCVAEAQRQQLEDPAAGKHTAPPAAGASIPGAPHQAAESPQAAGNMLLAELHAERMARQVKRQNVTQQPLPTSSSKPDAMPAQRRLREQQQQQQPPSSSAEGMAQLTLQQRGNDATELRLLTWNVWFREDLHVTARMAAIGAVVQARQPHFVCLQEVTPLIYRLLAESPWWRCYHASPCPPDVPYFTALLSHSSVQPRGACRELPFENSAMGRDLKTVCGSLGGWPVRVATTHLESPLGWNQMNRAARVAQCKQSVELLDQAPEEDVLLAGDTNWGPDDGTPPLPGGWSDAWLHLHSGDPGLTYDPKANPMLKPGNRIRRRLDRVWVKLSRWRLHRMELVGREALPGLQFEGRPVLPSDHFGLLLTLCLRA</sequence>
<accession>A0A9D4TLX1</accession>
<dbReference type="InterPro" id="IPR036691">
    <property type="entry name" value="Endo/exonu/phosph_ase_sf"/>
</dbReference>
<keyword evidence="5" id="KW-0479">Metal-binding</keyword>
<evidence type="ECO:0000256" key="11">
    <source>
        <dbReference type="SAM" id="MobiDB-lite"/>
    </source>
</evidence>
<dbReference type="Gene3D" id="3.60.10.10">
    <property type="entry name" value="Endonuclease/exonuclease/phosphatase"/>
    <property type="match status" value="1"/>
</dbReference>
<dbReference type="EMBL" id="SIDB01000009">
    <property type="protein sequence ID" value="KAI3428797.1"/>
    <property type="molecule type" value="Genomic_DNA"/>
</dbReference>
<name>A0A9D4TLX1_CHLVU</name>
<comment type="cofactor">
    <cofactor evidence="2">
        <name>Mg(2+)</name>
        <dbReference type="ChEBI" id="CHEBI:18420"/>
    </cofactor>
</comment>
<feature type="compositionally biased region" description="Low complexity" evidence="11">
    <location>
        <begin position="152"/>
        <end position="162"/>
    </location>
</feature>
<feature type="region of interest" description="Disordered" evidence="11">
    <location>
        <begin position="1"/>
        <end position="55"/>
    </location>
</feature>
<evidence type="ECO:0000313" key="13">
    <source>
        <dbReference type="EMBL" id="KAI3428797.1"/>
    </source>
</evidence>
<keyword evidence="10" id="KW-0539">Nucleus</keyword>
<keyword evidence="8" id="KW-0460">Magnesium</keyword>
<feature type="compositionally biased region" description="Basic and acidic residues" evidence="11">
    <location>
        <begin position="34"/>
        <end position="43"/>
    </location>
</feature>
<dbReference type="Pfam" id="PF03372">
    <property type="entry name" value="Exo_endo_phos"/>
    <property type="match status" value="1"/>
</dbReference>
<dbReference type="GO" id="GO:0070260">
    <property type="term" value="F:5'-tyrosyl-DNA phosphodiesterase activity"/>
    <property type="evidence" value="ECO:0007669"/>
    <property type="project" value="TreeGrafter"/>
</dbReference>
<dbReference type="InterPro" id="IPR051547">
    <property type="entry name" value="TDP2-like"/>
</dbReference>
<dbReference type="OrthoDB" id="9975959at2759"/>
<gene>
    <name evidence="13" type="ORF">D9Q98_007616</name>
</gene>
<dbReference type="GO" id="GO:0006302">
    <property type="term" value="P:double-strand break repair"/>
    <property type="evidence" value="ECO:0007669"/>
    <property type="project" value="TreeGrafter"/>
</dbReference>
<evidence type="ECO:0000259" key="12">
    <source>
        <dbReference type="Pfam" id="PF03372"/>
    </source>
</evidence>
<comment type="caution">
    <text evidence="13">The sequence shown here is derived from an EMBL/GenBank/DDBJ whole genome shotgun (WGS) entry which is preliminary data.</text>
</comment>
<evidence type="ECO:0000256" key="9">
    <source>
        <dbReference type="ARBA" id="ARBA00023204"/>
    </source>
</evidence>
<keyword evidence="9" id="KW-0234">DNA repair</keyword>
<comment type="subcellular location">
    <subcellularLocation>
        <location evidence="3">Nucleus</location>
        <location evidence="3">PML body</location>
    </subcellularLocation>
</comment>
<evidence type="ECO:0000256" key="5">
    <source>
        <dbReference type="ARBA" id="ARBA00022723"/>
    </source>
</evidence>
<evidence type="ECO:0000256" key="2">
    <source>
        <dbReference type="ARBA" id="ARBA00001946"/>
    </source>
</evidence>
<protein>
    <recommendedName>
        <fullName evidence="12">Endonuclease/exonuclease/phosphatase domain-containing protein</fullName>
    </recommendedName>
</protein>
<dbReference type="PANTHER" id="PTHR15822">
    <property type="entry name" value="TRAF AND TNF RECEPTOR-ASSOCIATED PROTEIN"/>
    <property type="match status" value="1"/>
</dbReference>
<evidence type="ECO:0000256" key="4">
    <source>
        <dbReference type="ARBA" id="ARBA00022722"/>
    </source>
</evidence>
<evidence type="ECO:0000256" key="1">
    <source>
        <dbReference type="ARBA" id="ARBA00001936"/>
    </source>
</evidence>
<dbReference type="GO" id="GO:0004518">
    <property type="term" value="F:nuclease activity"/>
    <property type="evidence" value="ECO:0007669"/>
    <property type="project" value="UniProtKB-KW"/>
</dbReference>
<dbReference type="AlphaFoldDB" id="A0A9D4TLX1"/>
<evidence type="ECO:0000256" key="8">
    <source>
        <dbReference type="ARBA" id="ARBA00022842"/>
    </source>
</evidence>
<feature type="compositionally biased region" description="Low complexity" evidence="11">
    <location>
        <begin position="84"/>
        <end position="96"/>
    </location>
</feature>
<keyword evidence="4" id="KW-0540">Nuclease</keyword>
<dbReference type="SUPFAM" id="SSF56219">
    <property type="entry name" value="DNase I-like"/>
    <property type="match status" value="1"/>
</dbReference>